<dbReference type="GO" id="GO:0008324">
    <property type="term" value="F:monoatomic cation transmembrane transporter activity"/>
    <property type="evidence" value="ECO:0007669"/>
    <property type="project" value="InterPro"/>
</dbReference>
<evidence type="ECO:0000313" key="9">
    <source>
        <dbReference type="Proteomes" id="UP000692954"/>
    </source>
</evidence>
<evidence type="ECO:0000256" key="2">
    <source>
        <dbReference type="ARBA" id="ARBA00022692"/>
    </source>
</evidence>
<keyword evidence="2 6" id="KW-0812">Transmembrane</keyword>
<evidence type="ECO:0000256" key="5">
    <source>
        <dbReference type="SAM" id="MobiDB-lite"/>
    </source>
</evidence>
<keyword evidence="4 6" id="KW-0472">Membrane</keyword>
<evidence type="ECO:0000256" key="6">
    <source>
        <dbReference type="SAM" id="Phobius"/>
    </source>
</evidence>
<proteinExistence type="predicted"/>
<feature type="transmembrane region" description="Helical" evidence="6">
    <location>
        <begin position="202"/>
        <end position="223"/>
    </location>
</feature>
<feature type="compositionally biased region" description="Basic and acidic residues" evidence="5">
    <location>
        <begin position="33"/>
        <end position="61"/>
    </location>
</feature>
<evidence type="ECO:0000256" key="1">
    <source>
        <dbReference type="ARBA" id="ARBA00004141"/>
    </source>
</evidence>
<feature type="region of interest" description="Disordered" evidence="5">
    <location>
        <begin position="23"/>
        <end position="61"/>
    </location>
</feature>
<evidence type="ECO:0000256" key="4">
    <source>
        <dbReference type="ARBA" id="ARBA00023136"/>
    </source>
</evidence>
<evidence type="ECO:0000256" key="3">
    <source>
        <dbReference type="ARBA" id="ARBA00022989"/>
    </source>
</evidence>
<organism evidence="8 9">
    <name type="scientific">Paramecium sonneborni</name>
    <dbReference type="NCBI Taxonomy" id="65129"/>
    <lineage>
        <taxon>Eukaryota</taxon>
        <taxon>Sar</taxon>
        <taxon>Alveolata</taxon>
        <taxon>Ciliophora</taxon>
        <taxon>Intramacronucleata</taxon>
        <taxon>Oligohymenophorea</taxon>
        <taxon>Peniculida</taxon>
        <taxon>Parameciidae</taxon>
        <taxon>Paramecium</taxon>
    </lineage>
</organism>
<reference evidence="8" key="1">
    <citation type="submission" date="2021-01" db="EMBL/GenBank/DDBJ databases">
        <authorList>
            <consortium name="Genoscope - CEA"/>
            <person name="William W."/>
        </authorList>
    </citation>
    <scope>NUCLEOTIDE SEQUENCE</scope>
</reference>
<dbReference type="InterPro" id="IPR058533">
    <property type="entry name" value="Cation_efflux_TM"/>
</dbReference>
<evidence type="ECO:0000313" key="8">
    <source>
        <dbReference type="EMBL" id="CAD8099595.1"/>
    </source>
</evidence>
<keyword evidence="9" id="KW-1185">Reference proteome</keyword>
<sequence>MSEQQSLTLCDCGEHNHICDTSTHKDHHNHKNHDHDHCDHDHDHHHHDHDDHNHEDDHHHHFEPEIEKNQDSQLLKFIFGSPDYKYAAIIAFIYSAYAVQAFYSGLTSSSVHLTEESFDCMLNSIVIVFAIYCGIKAKTFQPTKTYPFAMQRLEYLSSFTLCIHVSILTMFQISRNAHEILEDLDVISHPVDQHQLNQNNELYYASLRIILSFVGIFLFVEYIQPNFITDKEQLQQFIHNYKDLIGGNPSKYFYTHYLNMHAITMLFLCELLFNIGTFLECMLDNTLSYAAIGTIIAMTNTIIIIIQLQPLVQISIQALLLATNDKFSGIRQRLSEFNSDVYIWNHGAEYNAIIMAKGSKKRETRQKIKEIVNNKFKNCFVNIS</sequence>
<feature type="transmembrane region" description="Helical" evidence="6">
    <location>
        <begin position="86"/>
        <end position="106"/>
    </location>
</feature>
<protein>
    <recommendedName>
        <fullName evidence="7">Cation efflux protein transmembrane domain-containing protein</fullName>
    </recommendedName>
</protein>
<dbReference type="Pfam" id="PF01545">
    <property type="entry name" value="Cation_efflux"/>
    <property type="match status" value="1"/>
</dbReference>
<dbReference type="AlphaFoldDB" id="A0A8S1P983"/>
<dbReference type="EMBL" id="CAJJDN010000072">
    <property type="protein sequence ID" value="CAD8099595.1"/>
    <property type="molecule type" value="Genomic_DNA"/>
</dbReference>
<gene>
    <name evidence="8" type="ORF">PSON_ATCC_30995.1.T0720102</name>
</gene>
<feature type="domain" description="Cation efflux protein transmembrane" evidence="7">
    <location>
        <begin position="89"/>
        <end position="320"/>
    </location>
</feature>
<accession>A0A8S1P983</accession>
<feature type="transmembrane region" description="Helical" evidence="6">
    <location>
        <begin position="118"/>
        <end position="135"/>
    </location>
</feature>
<dbReference type="OrthoDB" id="305977at2759"/>
<name>A0A8S1P983_9CILI</name>
<evidence type="ECO:0000259" key="7">
    <source>
        <dbReference type="Pfam" id="PF01545"/>
    </source>
</evidence>
<dbReference type="Proteomes" id="UP000692954">
    <property type="component" value="Unassembled WGS sequence"/>
</dbReference>
<dbReference type="GO" id="GO:0016020">
    <property type="term" value="C:membrane"/>
    <property type="evidence" value="ECO:0007669"/>
    <property type="project" value="UniProtKB-SubCell"/>
</dbReference>
<comment type="caution">
    <text evidence="8">The sequence shown here is derived from an EMBL/GenBank/DDBJ whole genome shotgun (WGS) entry which is preliminary data.</text>
</comment>
<keyword evidence="3 6" id="KW-1133">Transmembrane helix</keyword>
<comment type="subcellular location">
    <subcellularLocation>
        <location evidence="1">Membrane</location>
        <topology evidence="1">Multi-pass membrane protein</topology>
    </subcellularLocation>
</comment>
<feature type="transmembrane region" description="Helical" evidence="6">
    <location>
        <begin position="287"/>
        <end position="306"/>
    </location>
</feature>
<feature type="transmembrane region" description="Helical" evidence="6">
    <location>
        <begin position="257"/>
        <end position="275"/>
    </location>
</feature>